<dbReference type="EMBL" id="NMUH01003405">
    <property type="protein sequence ID" value="MQM05406.1"/>
    <property type="molecule type" value="Genomic_DNA"/>
</dbReference>
<accession>A0A843WC54</accession>
<evidence type="ECO:0000313" key="1">
    <source>
        <dbReference type="EMBL" id="MQM05406.1"/>
    </source>
</evidence>
<proteinExistence type="predicted"/>
<dbReference type="AlphaFoldDB" id="A0A843WC54"/>
<name>A0A843WC54_COLES</name>
<comment type="caution">
    <text evidence="1">The sequence shown here is derived from an EMBL/GenBank/DDBJ whole genome shotgun (WGS) entry which is preliminary data.</text>
</comment>
<evidence type="ECO:0000313" key="2">
    <source>
        <dbReference type="Proteomes" id="UP000652761"/>
    </source>
</evidence>
<keyword evidence="2" id="KW-1185">Reference proteome</keyword>
<sequence length="110" mass="12267">MMVGSPQLATRKTLCPMVNYKLVEMVESWMRTPMEGTWKGPHCLLGGPIVLVVFISDKLVGAIDWVMAYHIRGSLVPSLPTRVVKDSVLLVEQMAQLRLGPLFRKSADTK</sequence>
<dbReference type="Proteomes" id="UP000652761">
    <property type="component" value="Unassembled WGS sequence"/>
</dbReference>
<organism evidence="1 2">
    <name type="scientific">Colocasia esculenta</name>
    <name type="common">Wild taro</name>
    <name type="synonym">Arum esculentum</name>
    <dbReference type="NCBI Taxonomy" id="4460"/>
    <lineage>
        <taxon>Eukaryota</taxon>
        <taxon>Viridiplantae</taxon>
        <taxon>Streptophyta</taxon>
        <taxon>Embryophyta</taxon>
        <taxon>Tracheophyta</taxon>
        <taxon>Spermatophyta</taxon>
        <taxon>Magnoliopsida</taxon>
        <taxon>Liliopsida</taxon>
        <taxon>Araceae</taxon>
        <taxon>Aroideae</taxon>
        <taxon>Colocasieae</taxon>
        <taxon>Colocasia</taxon>
    </lineage>
</organism>
<protein>
    <submittedName>
        <fullName evidence="1">Uncharacterized protein</fullName>
    </submittedName>
</protein>
<reference evidence="1" key="1">
    <citation type="submission" date="2017-07" db="EMBL/GenBank/DDBJ databases">
        <title>Taro Niue Genome Assembly and Annotation.</title>
        <authorList>
            <person name="Atibalentja N."/>
            <person name="Keating K."/>
            <person name="Fields C.J."/>
        </authorList>
    </citation>
    <scope>NUCLEOTIDE SEQUENCE</scope>
    <source>
        <strain evidence="1">Niue_2</strain>
        <tissue evidence="1">Leaf</tissue>
    </source>
</reference>
<gene>
    <name evidence="1" type="ORF">Taro_038214</name>
</gene>